<dbReference type="Gene3D" id="3.40.570.10">
    <property type="entry name" value="Extracellular Endonuclease, subunit A"/>
    <property type="match status" value="1"/>
</dbReference>
<feature type="region of interest" description="Disordered" evidence="10">
    <location>
        <begin position="1"/>
        <end position="36"/>
    </location>
</feature>
<feature type="domain" description="ENPP1-3/EXOG-like endonuclease/phosphodiesterase" evidence="12">
    <location>
        <begin position="314"/>
        <end position="459"/>
    </location>
</feature>
<gene>
    <name evidence="14" type="ORF">MNEG_11357</name>
</gene>
<feature type="region of interest" description="Disordered" evidence="10">
    <location>
        <begin position="199"/>
        <end position="228"/>
    </location>
</feature>
<organism evidence="14 15">
    <name type="scientific">Monoraphidium neglectum</name>
    <dbReference type="NCBI Taxonomy" id="145388"/>
    <lineage>
        <taxon>Eukaryota</taxon>
        <taxon>Viridiplantae</taxon>
        <taxon>Chlorophyta</taxon>
        <taxon>core chlorophytes</taxon>
        <taxon>Chlorophyceae</taxon>
        <taxon>CS clade</taxon>
        <taxon>Sphaeropleales</taxon>
        <taxon>Selenastraceae</taxon>
        <taxon>Monoraphidium</taxon>
    </lineage>
</organism>
<sequence length="460" mass="47691">MATRAAAGADGGLEPCDGAPHSMPSQPEPEPWQPRVHTGFPFALRIGATGLGAGAGCGFGIGLGRPLALGGLPVAGQAVQGLGAGLAPLQGVAAEARRRVLAMGLPGVDAGLGCGVGVGWGFFAAGVLVKPSAWEALAECAQRLAGSAADTVMSSLHSAGVTLPSQTPWLMGPTGTTGLAARSFAAPIRPGILSGGGAVSSLAHPEQLPGPGRTPPQADHLRQAKDGSFTDGGMASLRSVWALSDTQPRLRHFAVGLAVGGALGVGGALVYLRNGASRPASPAWQLAGRGSTDQDLSHPAIKFGIPQTEQLRFFSGFVSCLDGATRNPKWVLEHITKDSLKGEGTRDQSLFYEDPGADARFRSKLSDFQDSGYDRGHMAPAANHKASQKAMDETFALSNISPQVGVGFNRDYWARFEKFVKDVVRQSDGVYIVTGPLYLPTPEADPASGRTGWRMQYPLI</sequence>
<keyword evidence="4 9" id="KW-0479">Metal-binding</keyword>
<evidence type="ECO:0000256" key="7">
    <source>
        <dbReference type="ARBA" id="ARBA00022842"/>
    </source>
</evidence>
<feature type="transmembrane region" description="Helical" evidence="11">
    <location>
        <begin position="253"/>
        <end position="272"/>
    </location>
</feature>
<reference evidence="14 15" key="1">
    <citation type="journal article" date="2013" name="BMC Genomics">
        <title>Reconstruction of the lipid metabolism for the microalga Monoraphidium neglectum from its genome sequence reveals characteristics suitable for biofuel production.</title>
        <authorList>
            <person name="Bogen C."/>
            <person name="Al-Dilaimi A."/>
            <person name="Albersmeier A."/>
            <person name="Wichmann J."/>
            <person name="Grundmann M."/>
            <person name="Rupp O."/>
            <person name="Lauersen K.J."/>
            <person name="Blifernez-Klassen O."/>
            <person name="Kalinowski J."/>
            <person name="Goesmann A."/>
            <person name="Mussgnug J.H."/>
            <person name="Kruse O."/>
        </authorList>
    </citation>
    <scope>NUCLEOTIDE SEQUENCE [LARGE SCALE GENOMIC DNA]</scope>
    <source>
        <strain evidence="14 15">SAG 48.87</strain>
    </source>
</reference>
<evidence type="ECO:0000313" key="14">
    <source>
        <dbReference type="EMBL" id="KIY96603.1"/>
    </source>
</evidence>
<dbReference type="PANTHER" id="PTHR13966">
    <property type="entry name" value="ENDONUCLEASE RELATED"/>
    <property type="match status" value="1"/>
</dbReference>
<evidence type="ECO:0000256" key="4">
    <source>
        <dbReference type="ARBA" id="ARBA00022723"/>
    </source>
</evidence>
<feature type="non-terminal residue" evidence="14">
    <location>
        <position position="460"/>
    </location>
</feature>
<dbReference type="Pfam" id="PF01223">
    <property type="entry name" value="Endonuclease_NS"/>
    <property type="match status" value="1"/>
</dbReference>
<dbReference type="STRING" id="145388.A0A0D2KLJ2"/>
<feature type="binding site" evidence="9">
    <location>
        <position position="409"/>
    </location>
    <ligand>
        <name>Mg(2+)</name>
        <dbReference type="ChEBI" id="CHEBI:18420"/>
        <note>catalytic</note>
    </ligand>
</feature>
<dbReference type="GO" id="GO:0003676">
    <property type="term" value="F:nucleic acid binding"/>
    <property type="evidence" value="ECO:0007669"/>
    <property type="project" value="InterPro"/>
</dbReference>
<dbReference type="GO" id="GO:0005743">
    <property type="term" value="C:mitochondrial inner membrane"/>
    <property type="evidence" value="ECO:0007669"/>
    <property type="project" value="TreeGrafter"/>
</dbReference>
<dbReference type="InterPro" id="IPR044929">
    <property type="entry name" value="DNA/RNA_non-sp_Endonuclease_sf"/>
</dbReference>
<dbReference type="KEGG" id="mng:MNEG_11357"/>
<dbReference type="SUPFAM" id="SSF54060">
    <property type="entry name" value="His-Me finger endonucleases"/>
    <property type="match status" value="1"/>
</dbReference>
<evidence type="ECO:0000313" key="15">
    <source>
        <dbReference type="Proteomes" id="UP000054498"/>
    </source>
</evidence>
<dbReference type="CDD" id="cd00091">
    <property type="entry name" value="NUC"/>
    <property type="match status" value="1"/>
</dbReference>
<feature type="active site" description="Proton acceptor" evidence="8">
    <location>
        <position position="377"/>
    </location>
</feature>
<dbReference type="OrthoDB" id="5418055at2759"/>
<dbReference type="GO" id="GO:0004521">
    <property type="term" value="F:RNA endonuclease activity"/>
    <property type="evidence" value="ECO:0007669"/>
    <property type="project" value="TreeGrafter"/>
</dbReference>
<evidence type="ECO:0000256" key="9">
    <source>
        <dbReference type="PIRSR" id="PIRSR640255-2"/>
    </source>
</evidence>
<dbReference type="GO" id="GO:0005634">
    <property type="term" value="C:nucleus"/>
    <property type="evidence" value="ECO:0007669"/>
    <property type="project" value="TreeGrafter"/>
</dbReference>
<feature type="domain" description="DNA/RNA non-specific endonuclease/pyrophosphatase/phosphodiesterase" evidence="13">
    <location>
        <begin position="313"/>
        <end position="459"/>
    </location>
</feature>
<dbReference type="InterPro" id="IPR044925">
    <property type="entry name" value="His-Me_finger_sf"/>
</dbReference>
<evidence type="ECO:0000259" key="12">
    <source>
        <dbReference type="SMART" id="SM00477"/>
    </source>
</evidence>
<keyword evidence="7" id="KW-0460">Magnesium</keyword>
<evidence type="ECO:0000256" key="8">
    <source>
        <dbReference type="PIRSR" id="PIRSR640255-1"/>
    </source>
</evidence>
<evidence type="ECO:0000256" key="3">
    <source>
        <dbReference type="ARBA" id="ARBA00022722"/>
    </source>
</evidence>
<dbReference type="SMART" id="SM00892">
    <property type="entry name" value="Endonuclease_NS"/>
    <property type="match status" value="1"/>
</dbReference>
<accession>A0A0D2KLJ2</accession>
<dbReference type="GO" id="GO:0046872">
    <property type="term" value="F:metal ion binding"/>
    <property type="evidence" value="ECO:0007669"/>
    <property type="project" value="UniProtKB-KW"/>
</dbReference>
<proteinExistence type="inferred from homology"/>
<keyword evidence="11" id="KW-1133">Transmembrane helix</keyword>
<protein>
    <submittedName>
        <fullName evidence="14">Endonuclease</fullName>
        <ecNumber evidence="14">3.1.30.-</ecNumber>
    </submittedName>
</protein>
<dbReference type="GeneID" id="25728611"/>
<evidence type="ECO:0000256" key="5">
    <source>
        <dbReference type="ARBA" id="ARBA00022759"/>
    </source>
</evidence>
<dbReference type="InterPro" id="IPR001604">
    <property type="entry name" value="Endo_G_ENPP1-like_dom"/>
</dbReference>
<evidence type="ECO:0000256" key="10">
    <source>
        <dbReference type="SAM" id="MobiDB-lite"/>
    </source>
</evidence>
<keyword evidence="6 14" id="KW-0378">Hydrolase</keyword>
<dbReference type="Proteomes" id="UP000054498">
    <property type="component" value="Unassembled WGS sequence"/>
</dbReference>
<dbReference type="AlphaFoldDB" id="A0A0D2KLJ2"/>
<keyword evidence="15" id="KW-1185">Reference proteome</keyword>
<keyword evidence="11" id="KW-0812">Transmembrane</keyword>
<keyword evidence="5 14" id="KW-0255">Endonuclease</keyword>
<dbReference type="GO" id="GO:0000014">
    <property type="term" value="F:single-stranded DNA endodeoxyribonuclease activity"/>
    <property type="evidence" value="ECO:0007669"/>
    <property type="project" value="TreeGrafter"/>
</dbReference>
<dbReference type="PANTHER" id="PTHR13966:SF5">
    <property type="entry name" value="ENDONUCLEASE G, MITOCHONDRIAL"/>
    <property type="match status" value="1"/>
</dbReference>
<evidence type="ECO:0000256" key="6">
    <source>
        <dbReference type="ARBA" id="ARBA00022801"/>
    </source>
</evidence>
<dbReference type="EC" id="3.1.30.-" evidence="14"/>
<dbReference type="InterPro" id="IPR020821">
    <property type="entry name" value="ENPP1-3/EXOG-like_nuc-like"/>
</dbReference>
<evidence type="ECO:0000256" key="1">
    <source>
        <dbReference type="ARBA" id="ARBA00001946"/>
    </source>
</evidence>
<evidence type="ECO:0000259" key="13">
    <source>
        <dbReference type="SMART" id="SM00892"/>
    </source>
</evidence>
<dbReference type="SMART" id="SM00477">
    <property type="entry name" value="NUC"/>
    <property type="match status" value="1"/>
</dbReference>
<evidence type="ECO:0000256" key="11">
    <source>
        <dbReference type="SAM" id="Phobius"/>
    </source>
</evidence>
<keyword evidence="3" id="KW-0540">Nuclease</keyword>
<dbReference type="RefSeq" id="XP_013895623.1">
    <property type="nucleotide sequence ID" value="XM_014040169.1"/>
</dbReference>
<keyword evidence="11" id="KW-0472">Membrane</keyword>
<evidence type="ECO:0000256" key="2">
    <source>
        <dbReference type="ARBA" id="ARBA00010052"/>
    </source>
</evidence>
<dbReference type="InterPro" id="IPR040255">
    <property type="entry name" value="Non-specific_endonuclease"/>
</dbReference>
<name>A0A0D2KLJ2_9CHLO</name>
<dbReference type="EMBL" id="KK102926">
    <property type="protein sequence ID" value="KIY96603.1"/>
    <property type="molecule type" value="Genomic_DNA"/>
</dbReference>
<dbReference type="InterPro" id="IPR018524">
    <property type="entry name" value="DNA/RNA_endonuclease_AS"/>
</dbReference>
<comment type="cofactor">
    <cofactor evidence="1">
        <name>Mg(2+)</name>
        <dbReference type="ChEBI" id="CHEBI:18420"/>
    </cofactor>
</comment>
<dbReference type="PROSITE" id="PS01070">
    <property type="entry name" value="NUCLEASE_NON_SPEC"/>
    <property type="match status" value="1"/>
</dbReference>
<comment type="similarity">
    <text evidence="2">Belongs to the DNA/RNA non-specific endonuclease family.</text>
</comment>